<proteinExistence type="predicted"/>
<dbReference type="PANTHER" id="PTHR46015">
    <property type="entry name" value="ZGC:172121"/>
    <property type="match status" value="1"/>
</dbReference>
<evidence type="ECO:0000256" key="6">
    <source>
        <dbReference type="PIRSR" id="PIRSR037505-2"/>
    </source>
</evidence>
<dbReference type="AlphaFoldDB" id="A0A914X215"/>
<dbReference type="PROSITE" id="PS50970">
    <property type="entry name" value="HCY"/>
    <property type="match status" value="1"/>
</dbReference>
<feature type="binding site" evidence="6 7">
    <location>
        <position position="295"/>
    </location>
    <ligand>
        <name>Zn(2+)</name>
        <dbReference type="ChEBI" id="CHEBI:29105"/>
    </ligand>
</feature>
<protein>
    <submittedName>
        <fullName evidence="10">Hcy-binding domain-containing protein</fullName>
    </submittedName>
</protein>
<dbReference type="GO" id="GO:0033528">
    <property type="term" value="P:S-methylmethionine cycle"/>
    <property type="evidence" value="ECO:0007669"/>
    <property type="project" value="TreeGrafter"/>
</dbReference>
<dbReference type="Pfam" id="PF02574">
    <property type="entry name" value="S-methyl_trans"/>
    <property type="match status" value="1"/>
</dbReference>
<dbReference type="Gene3D" id="3.20.20.330">
    <property type="entry name" value="Homocysteine-binding-like domain"/>
    <property type="match status" value="1"/>
</dbReference>
<feature type="domain" description="Hcy-binding" evidence="8">
    <location>
        <begin position="1"/>
        <end position="309"/>
    </location>
</feature>
<feature type="binding site" evidence="6 7">
    <location>
        <position position="294"/>
    </location>
    <ligand>
        <name>Zn(2+)</name>
        <dbReference type="ChEBI" id="CHEBI:29105"/>
    </ligand>
</feature>
<dbReference type="WBParaSite" id="PSAMB.scaffold6011size10380.g27755.t1">
    <property type="protein sequence ID" value="PSAMB.scaffold6011size10380.g27755.t1"/>
    <property type="gene ID" value="PSAMB.scaffold6011size10380.g27755"/>
</dbReference>
<evidence type="ECO:0000256" key="2">
    <source>
        <dbReference type="ARBA" id="ARBA00022679"/>
    </source>
</evidence>
<evidence type="ECO:0000256" key="3">
    <source>
        <dbReference type="ARBA" id="ARBA00022723"/>
    </source>
</evidence>
<dbReference type="GO" id="GO:0008898">
    <property type="term" value="F:S-adenosylmethionine-homocysteine S-methyltransferase activity"/>
    <property type="evidence" value="ECO:0007669"/>
    <property type="project" value="TreeGrafter"/>
</dbReference>
<name>A0A914X215_9BILA</name>
<keyword evidence="9" id="KW-1185">Reference proteome</keyword>
<dbReference type="InterPro" id="IPR003726">
    <property type="entry name" value="HCY_dom"/>
</dbReference>
<keyword evidence="1 7" id="KW-0489">Methyltransferase</keyword>
<organism evidence="9 10">
    <name type="scientific">Plectus sambesii</name>
    <dbReference type="NCBI Taxonomy" id="2011161"/>
    <lineage>
        <taxon>Eukaryota</taxon>
        <taxon>Metazoa</taxon>
        <taxon>Ecdysozoa</taxon>
        <taxon>Nematoda</taxon>
        <taxon>Chromadorea</taxon>
        <taxon>Plectida</taxon>
        <taxon>Plectina</taxon>
        <taxon>Plectoidea</taxon>
        <taxon>Plectidae</taxon>
        <taxon>Plectus</taxon>
    </lineage>
</organism>
<dbReference type="PANTHER" id="PTHR46015:SF1">
    <property type="entry name" value="HOMOCYSTEINE S-METHYLTRANSFERASE-LIKE ISOFORM 1"/>
    <property type="match status" value="1"/>
</dbReference>
<keyword evidence="2 7" id="KW-0808">Transferase</keyword>
<evidence type="ECO:0000256" key="7">
    <source>
        <dbReference type="PROSITE-ProRule" id="PRU00333"/>
    </source>
</evidence>
<evidence type="ECO:0000256" key="5">
    <source>
        <dbReference type="ARBA" id="ARBA00034478"/>
    </source>
</evidence>
<accession>A0A914X215</accession>
<comment type="cofactor">
    <cofactor evidence="6">
        <name>Zn(2+)</name>
        <dbReference type="ChEBI" id="CHEBI:29105"/>
    </cofactor>
    <text evidence="6">Binds 1 zinc ion per subunit.</text>
</comment>
<evidence type="ECO:0000313" key="10">
    <source>
        <dbReference type="WBParaSite" id="PSAMB.scaffold6011size10380.g27755.t1"/>
    </source>
</evidence>
<dbReference type="PIRSF" id="PIRSF037505">
    <property type="entry name" value="Betaine_HMT"/>
    <property type="match status" value="1"/>
</dbReference>
<dbReference type="GO" id="GO:0032259">
    <property type="term" value="P:methylation"/>
    <property type="evidence" value="ECO:0007669"/>
    <property type="project" value="UniProtKB-KW"/>
</dbReference>
<dbReference type="GO" id="GO:0009086">
    <property type="term" value="P:methionine biosynthetic process"/>
    <property type="evidence" value="ECO:0007669"/>
    <property type="project" value="InterPro"/>
</dbReference>
<evidence type="ECO:0000313" key="9">
    <source>
        <dbReference type="Proteomes" id="UP000887566"/>
    </source>
</evidence>
<dbReference type="InterPro" id="IPR017226">
    <property type="entry name" value="BHMT-like"/>
</dbReference>
<dbReference type="InterPro" id="IPR036589">
    <property type="entry name" value="HCY_dom_sf"/>
</dbReference>
<dbReference type="NCBIfam" id="NF007020">
    <property type="entry name" value="PRK09485.1"/>
    <property type="match status" value="1"/>
</dbReference>
<comment type="pathway">
    <text evidence="5">Amino-acid biosynthesis; L-methionine biosynthesis via de novo pathway.</text>
</comment>
<evidence type="ECO:0000259" key="8">
    <source>
        <dbReference type="PROSITE" id="PS50970"/>
    </source>
</evidence>
<feature type="binding site" evidence="6 7">
    <location>
        <position position="227"/>
    </location>
    <ligand>
        <name>Zn(2+)</name>
        <dbReference type="ChEBI" id="CHEBI:29105"/>
    </ligand>
</feature>
<dbReference type="SUPFAM" id="SSF82282">
    <property type="entry name" value="Homocysteine S-methyltransferase"/>
    <property type="match status" value="1"/>
</dbReference>
<evidence type="ECO:0000256" key="1">
    <source>
        <dbReference type="ARBA" id="ARBA00022603"/>
    </source>
</evidence>
<dbReference type="InterPro" id="IPR051486">
    <property type="entry name" value="Hcy_S-methyltransferase"/>
</dbReference>
<sequence length="313" mass="34443">MQEIMFDRVLTLDGGFGTALEKHGLRITGDPLWNARALITNPDLVVKVHKEFILAGANVISTNSYHANIEMIQKHAGMTPDAATEVVKDSVRLVRRAISELKAKGDARCEKIIIAGAIGPYATTLHDASEYSGHYVDTMDDRTIINYFVRQARPLLETGVDVLGFETVPAVAEARCILKALDELPECKAWISFSCKEGDVTNHGESFATAVREVSSHERVIAIGINCTAIKYISSLVKSAQNCTNGLPFVVYPNSGEIYKPETGWTEETTEERRGIDDYVREWIGLNIKGIGGCCRVSSDDIRKIADAIQKIQ</sequence>
<dbReference type="GO" id="GO:0008270">
    <property type="term" value="F:zinc ion binding"/>
    <property type="evidence" value="ECO:0007669"/>
    <property type="project" value="InterPro"/>
</dbReference>
<keyword evidence="3 6" id="KW-0479">Metal-binding</keyword>
<reference evidence="10" key="1">
    <citation type="submission" date="2022-11" db="UniProtKB">
        <authorList>
            <consortium name="WormBaseParasite"/>
        </authorList>
    </citation>
    <scope>IDENTIFICATION</scope>
</reference>
<keyword evidence="4 6" id="KW-0862">Zinc</keyword>
<dbReference type="Proteomes" id="UP000887566">
    <property type="component" value="Unplaced"/>
</dbReference>
<evidence type="ECO:0000256" key="4">
    <source>
        <dbReference type="ARBA" id="ARBA00022833"/>
    </source>
</evidence>